<feature type="chain" id="PRO_5010200756" evidence="4">
    <location>
        <begin position="22"/>
        <end position="232"/>
    </location>
</feature>
<feature type="region of interest" description="Disordered" evidence="2">
    <location>
        <begin position="189"/>
        <end position="232"/>
    </location>
</feature>
<dbReference type="SUPFAM" id="SSF57196">
    <property type="entry name" value="EGF/Laminin"/>
    <property type="match status" value="1"/>
</dbReference>
<keyword evidence="1" id="KW-0245">EGF-like domain</keyword>
<keyword evidence="6" id="KW-1185">Reference proteome</keyword>
<evidence type="ECO:0000313" key="6">
    <source>
        <dbReference type="Proteomes" id="UP000085678"/>
    </source>
</evidence>
<dbReference type="AlphaFoldDB" id="A0A1S3H1Q9"/>
<dbReference type="InterPro" id="IPR000742">
    <property type="entry name" value="EGF"/>
</dbReference>
<comment type="caution">
    <text evidence="1">Lacks conserved residue(s) required for the propagation of feature annotation.</text>
</comment>
<dbReference type="SMART" id="SM00181">
    <property type="entry name" value="EGF"/>
    <property type="match status" value="1"/>
</dbReference>
<dbReference type="OrthoDB" id="6159324at2759"/>
<dbReference type="InParanoid" id="A0A1S3H1Q9"/>
<dbReference type="PROSITE" id="PS50026">
    <property type="entry name" value="EGF_3"/>
    <property type="match status" value="1"/>
</dbReference>
<protein>
    <submittedName>
        <fullName evidence="7">Pro-neuregulin-3, membrane-bound isoform isoform X1</fullName>
    </submittedName>
</protein>
<evidence type="ECO:0000259" key="5">
    <source>
        <dbReference type="PROSITE" id="PS50026"/>
    </source>
</evidence>
<dbReference type="KEGG" id="lak:106151312"/>
<proteinExistence type="predicted"/>
<name>A0A1S3H1Q9_LINAN</name>
<dbReference type="PROSITE" id="PS00022">
    <property type="entry name" value="EGF_1"/>
    <property type="match status" value="1"/>
</dbReference>
<feature type="signal peptide" evidence="4">
    <location>
        <begin position="1"/>
        <end position="21"/>
    </location>
</feature>
<dbReference type="Gene3D" id="2.10.25.10">
    <property type="entry name" value="Laminin"/>
    <property type="match status" value="1"/>
</dbReference>
<sequence length="232" mass="25492">MSISILTFLFCLLVLMHSAVSIIDERCFFIGFLLHACGRKAAVYTTDAPSQVVAPTQHPPAASTPADHKLPCTHDEVFKAKCLNAGQCVALQISASNREVTCHCKRGYSGTRCEYLMRPVQDPMMANVAAGIGVAVFVVVIIIVAVVAYIVIRKRNSRQRTINLNADTEDEVGRPFSRRASVIASDTKRARPVYADPDKHEALPTANGHQEEKLLKNDLERDCEKGEAEDKV</sequence>
<feature type="transmembrane region" description="Helical" evidence="3">
    <location>
        <begin position="128"/>
        <end position="152"/>
    </location>
</feature>
<keyword evidence="1" id="KW-1015">Disulfide bond</keyword>
<accession>A0A1S3H1Q9</accession>
<evidence type="ECO:0000313" key="7">
    <source>
        <dbReference type="RefSeq" id="XP_013379958.1"/>
    </source>
</evidence>
<evidence type="ECO:0000256" key="3">
    <source>
        <dbReference type="SAM" id="Phobius"/>
    </source>
</evidence>
<dbReference type="RefSeq" id="XP_013379958.1">
    <property type="nucleotide sequence ID" value="XM_013524504.1"/>
</dbReference>
<gene>
    <name evidence="7" type="primary">LOC106151312</name>
</gene>
<keyword evidence="3" id="KW-0812">Transmembrane</keyword>
<feature type="disulfide bond" evidence="1">
    <location>
        <begin position="104"/>
        <end position="113"/>
    </location>
</feature>
<dbReference type="PROSITE" id="PS01186">
    <property type="entry name" value="EGF_2"/>
    <property type="match status" value="1"/>
</dbReference>
<keyword evidence="4" id="KW-0732">Signal</keyword>
<dbReference type="Pfam" id="PF00008">
    <property type="entry name" value="EGF"/>
    <property type="match status" value="1"/>
</dbReference>
<evidence type="ECO:0000256" key="2">
    <source>
        <dbReference type="SAM" id="MobiDB-lite"/>
    </source>
</evidence>
<keyword evidence="3" id="KW-0472">Membrane</keyword>
<feature type="domain" description="EGF-like" evidence="5">
    <location>
        <begin position="73"/>
        <end position="114"/>
    </location>
</feature>
<organism evidence="6 7">
    <name type="scientific">Lingula anatina</name>
    <name type="common">Brachiopod</name>
    <name type="synonym">Lingula unguis</name>
    <dbReference type="NCBI Taxonomy" id="7574"/>
    <lineage>
        <taxon>Eukaryota</taxon>
        <taxon>Metazoa</taxon>
        <taxon>Spiralia</taxon>
        <taxon>Lophotrochozoa</taxon>
        <taxon>Brachiopoda</taxon>
        <taxon>Linguliformea</taxon>
        <taxon>Lingulata</taxon>
        <taxon>Lingulida</taxon>
        <taxon>Linguloidea</taxon>
        <taxon>Lingulidae</taxon>
        <taxon>Lingula</taxon>
    </lineage>
</organism>
<feature type="compositionally biased region" description="Basic and acidic residues" evidence="2">
    <location>
        <begin position="209"/>
        <end position="232"/>
    </location>
</feature>
<dbReference type="GeneID" id="106151312"/>
<dbReference type="Proteomes" id="UP000085678">
    <property type="component" value="Unplaced"/>
</dbReference>
<reference evidence="7" key="1">
    <citation type="submission" date="2025-08" db="UniProtKB">
        <authorList>
            <consortium name="RefSeq"/>
        </authorList>
    </citation>
    <scope>IDENTIFICATION</scope>
    <source>
        <tissue evidence="7">Gonads</tissue>
    </source>
</reference>
<keyword evidence="3" id="KW-1133">Transmembrane helix</keyword>
<dbReference type="STRING" id="7574.A0A1S3H1Q9"/>
<evidence type="ECO:0000256" key="4">
    <source>
        <dbReference type="SAM" id="SignalP"/>
    </source>
</evidence>
<evidence type="ECO:0000256" key="1">
    <source>
        <dbReference type="PROSITE-ProRule" id="PRU00076"/>
    </source>
</evidence>